<evidence type="ECO:0000259" key="5">
    <source>
        <dbReference type="PROSITE" id="PS00125"/>
    </source>
</evidence>
<dbReference type="SMART" id="SM00156">
    <property type="entry name" value="PP2Ac"/>
    <property type="match status" value="1"/>
</dbReference>
<dbReference type="PANTHER" id="PTHR45668:SF6">
    <property type="entry name" value="SERINE_THREONINE-PROTEIN PHOSPHATASE"/>
    <property type="match status" value="1"/>
</dbReference>
<protein>
    <recommendedName>
        <fullName evidence="4">Serine/threonine-protein phosphatase</fullName>
        <ecNumber evidence="4">3.1.3.16</ecNumber>
    </recommendedName>
</protein>
<evidence type="ECO:0000256" key="1">
    <source>
        <dbReference type="ARBA" id="ARBA00001936"/>
    </source>
</evidence>
<dbReference type="InterPro" id="IPR004843">
    <property type="entry name" value="Calcineurin-like_PHP"/>
</dbReference>
<evidence type="ECO:0000256" key="2">
    <source>
        <dbReference type="ARBA" id="ARBA00022723"/>
    </source>
</evidence>
<keyword evidence="4" id="KW-0378">Hydrolase</keyword>
<keyword evidence="7" id="KW-1185">Reference proteome</keyword>
<keyword evidence="2" id="KW-0479">Metal-binding</keyword>
<feature type="domain" description="Serine/threonine specific protein phosphatases" evidence="5">
    <location>
        <begin position="461"/>
        <end position="466"/>
    </location>
</feature>
<organism evidence="6 7">
    <name type="scientific">Rhamnella rubrinervis</name>
    <dbReference type="NCBI Taxonomy" id="2594499"/>
    <lineage>
        <taxon>Eukaryota</taxon>
        <taxon>Viridiplantae</taxon>
        <taxon>Streptophyta</taxon>
        <taxon>Embryophyta</taxon>
        <taxon>Tracheophyta</taxon>
        <taxon>Spermatophyta</taxon>
        <taxon>Magnoliopsida</taxon>
        <taxon>eudicotyledons</taxon>
        <taxon>Gunneridae</taxon>
        <taxon>Pentapetalae</taxon>
        <taxon>rosids</taxon>
        <taxon>fabids</taxon>
        <taxon>Rosales</taxon>
        <taxon>Rhamnaceae</taxon>
        <taxon>rhamnoid group</taxon>
        <taxon>Rhamneae</taxon>
        <taxon>Rhamnella</taxon>
    </lineage>
</organism>
<keyword evidence="3" id="KW-0464">Manganese</keyword>
<dbReference type="SUPFAM" id="SSF56300">
    <property type="entry name" value="Metallo-dependent phosphatases"/>
    <property type="match status" value="1"/>
</dbReference>
<comment type="similarity">
    <text evidence="4">Belongs to the PPP phosphatase family.</text>
</comment>
<sequence length="808" mass="90252">MPGEDMDRRKERMKIECKRIVDSINSMSFVNLDDQRVQSLVMMREIARGVVHNRVEKVTKSDVKRALSSSIEKMVGSCRDVMTILSRMSCEGLDDQQLQSLVQMKEIASVVVNKRAKVATVQNCEAGELVDGVDLPIIESEVGGATYTKDLNIGGLQRITFADELLEGESELKYKVGQNEEQESIVDGEMHTVNGDVQIEGAEGMILENMHLEVEAVSRNEDALKEVQESFTVGERDGSAEVQIGLVEGMMFEDEQLVVEPEFRTEDGHSGLQESLLCGASQTCIEDAQIEGAQRKDKLWDVKDNLKHEDSKNEEAKLLSSSTPRCSLMWPPDGRITLDWVKDMMSSLEQFSKKDSPSEFSSIMPVAVVDKLINTSSSILTTEPNCVEVGCHRENSRVVVVGDIHGQFHDLLNLFELAGLPSEDQFYVFNGNYVDRGAWGLEVFFVLLAWKVLMPCRVYLLRGNHESKYCTLKYGFEQEVKSKFGDQGEYVYSKCLECFKELPLASVIAGCVYTTHGGPFRSMHTIPLQRSKRKRTQKLELGSLEDLSKIKRSLVDAPTRGPEVVLTDILWSDPSKEDGLVENADEGLGLWWGPDCTETFLKQSNLKVIIRSHEGPDARAGQDDFGDMLCGYSTDHVGESGKLYTLFSAPDYPQFGEKRYHNEGAYAVLEHPNFEKPSFHSFKTVERPKVDPFVAADVENVTHTGEWGLTSMITLPDGMNSRIDFEALGIKNPPSWSVQLMNDAGGTQVVQVPKAPTVEGLPLPPNLQEPHKAAYEYFLELIAALKHMLSTRVIEKENGESGVQRLHS</sequence>
<dbReference type="OrthoDB" id="445564at2759"/>
<evidence type="ECO:0000256" key="4">
    <source>
        <dbReference type="RuleBase" id="RU004273"/>
    </source>
</evidence>
<dbReference type="PRINTS" id="PR00114">
    <property type="entry name" value="STPHPHTASE"/>
</dbReference>
<dbReference type="GO" id="GO:0004722">
    <property type="term" value="F:protein serine/threonine phosphatase activity"/>
    <property type="evidence" value="ECO:0007669"/>
    <property type="project" value="UniProtKB-EC"/>
</dbReference>
<proteinExistence type="inferred from homology"/>
<dbReference type="InterPro" id="IPR029052">
    <property type="entry name" value="Metallo-depent_PP-like"/>
</dbReference>
<comment type="cofactor">
    <cofactor evidence="1">
        <name>Mn(2+)</name>
        <dbReference type="ChEBI" id="CHEBI:29035"/>
    </cofactor>
</comment>
<dbReference type="AlphaFoldDB" id="A0A8K0MLH9"/>
<dbReference type="Proteomes" id="UP000796880">
    <property type="component" value="Unassembled WGS sequence"/>
</dbReference>
<dbReference type="PANTHER" id="PTHR45668">
    <property type="entry name" value="SERINE/THREONINE-PROTEIN PHOSPHATASE 5-RELATED"/>
    <property type="match status" value="1"/>
</dbReference>
<dbReference type="Pfam" id="PF00149">
    <property type="entry name" value="Metallophos"/>
    <property type="match status" value="1"/>
</dbReference>
<accession>A0A8K0MLH9</accession>
<comment type="caution">
    <text evidence="6">The sequence shown here is derived from an EMBL/GenBank/DDBJ whole genome shotgun (WGS) entry which is preliminary data.</text>
</comment>
<dbReference type="InterPro" id="IPR006186">
    <property type="entry name" value="Ser/Thr-sp_prot-phosphatase"/>
</dbReference>
<gene>
    <name evidence="6" type="ORF">FNV43_RR06680</name>
</gene>
<evidence type="ECO:0000313" key="6">
    <source>
        <dbReference type="EMBL" id="KAF3450591.1"/>
    </source>
</evidence>
<name>A0A8K0MLH9_9ROSA</name>
<evidence type="ECO:0000313" key="7">
    <source>
        <dbReference type="Proteomes" id="UP000796880"/>
    </source>
</evidence>
<reference evidence="6" key="1">
    <citation type="submission" date="2020-03" db="EMBL/GenBank/DDBJ databases">
        <title>A high-quality chromosome-level genome assembly of a woody plant with both climbing and erect habits, Rhamnella rubrinervis.</title>
        <authorList>
            <person name="Lu Z."/>
            <person name="Yang Y."/>
            <person name="Zhu X."/>
            <person name="Sun Y."/>
        </authorList>
    </citation>
    <scope>NUCLEOTIDE SEQUENCE</scope>
    <source>
        <strain evidence="6">BYM</strain>
        <tissue evidence="6">Leaf</tissue>
    </source>
</reference>
<dbReference type="InterPro" id="IPR051134">
    <property type="entry name" value="PPP_phosphatase"/>
</dbReference>
<dbReference type="Gene3D" id="3.60.21.10">
    <property type="match status" value="1"/>
</dbReference>
<dbReference type="PROSITE" id="PS00125">
    <property type="entry name" value="SER_THR_PHOSPHATASE"/>
    <property type="match status" value="1"/>
</dbReference>
<dbReference type="EC" id="3.1.3.16" evidence="4"/>
<dbReference type="GO" id="GO:0046872">
    <property type="term" value="F:metal ion binding"/>
    <property type="evidence" value="ECO:0007669"/>
    <property type="project" value="UniProtKB-KW"/>
</dbReference>
<evidence type="ECO:0000256" key="3">
    <source>
        <dbReference type="ARBA" id="ARBA00023211"/>
    </source>
</evidence>
<dbReference type="EMBL" id="VOIH02000003">
    <property type="protein sequence ID" value="KAF3450591.1"/>
    <property type="molecule type" value="Genomic_DNA"/>
</dbReference>
<comment type="catalytic activity">
    <reaction evidence="4">
        <text>O-phospho-L-threonyl-[protein] + H2O = L-threonyl-[protein] + phosphate</text>
        <dbReference type="Rhea" id="RHEA:47004"/>
        <dbReference type="Rhea" id="RHEA-COMP:11060"/>
        <dbReference type="Rhea" id="RHEA-COMP:11605"/>
        <dbReference type="ChEBI" id="CHEBI:15377"/>
        <dbReference type="ChEBI" id="CHEBI:30013"/>
        <dbReference type="ChEBI" id="CHEBI:43474"/>
        <dbReference type="ChEBI" id="CHEBI:61977"/>
        <dbReference type="EC" id="3.1.3.16"/>
    </reaction>
</comment>